<dbReference type="Proteomes" id="UP000320513">
    <property type="component" value="Unassembled WGS sequence"/>
</dbReference>
<dbReference type="AlphaFoldDB" id="A0A557XWL5"/>
<dbReference type="RefSeq" id="WP_144948601.1">
    <property type="nucleotide sequence ID" value="NZ_VMQU01000029.1"/>
</dbReference>
<dbReference type="EMBL" id="VMQU01000029">
    <property type="protein sequence ID" value="TVS90474.1"/>
    <property type="molecule type" value="Genomic_DNA"/>
</dbReference>
<organism evidence="1 2">
    <name type="scientific">Mycobacterium helveticum</name>
    <dbReference type="NCBI Taxonomy" id="2592811"/>
    <lineage>
        <taxon>Bacteria</taxon>
        <taxon>Bacillati</taxon>
        <taxon>Actinomycetota</taxon>
        <taxon>Actinomycetes</taxon>
        <taxon>Mycobacteriales</taxon>
        <taxon>Mycobacteriaceae</taxon>
        <taxon>Mycobacterium</taxon>
    </lineage>
</organism>
<accession>A0A557XWL5</accession>
<comment type="caution">
    <text evidence="1">The sequence shown here is derived from an EMBL/GenBank/DDBJ whole genome shotgun (WGS) entry which is preliminary data.</text>
</comment>
<gene>
    <name evidence="1" type="ORF">FPZ47_09090</name>
</gene>
<evidence type="ECO:0000313" key="2">
    <source>
        <dbReference type="Proteomes" id="UP000320513"/>
    </source>
</evidence>
<evidence type="ECO:0000313" key="1">
    <source>
        <dbReference type="EMBL" id="TVS90474.1"/>
    </source>
</evidence>
<reference evidence="1 2" key="1">
    <citation type="submission" date="2019-07" db="EMBL/GenBank/DDBJ databases">
        <title>New Mycobacterium species.</title>
        <authorList>
            <person name="Tortoli E."/>
            <person name="Ghielmetti G."/>
            <person name="Friedel U."/>
            <person name="Trovato A."/>
        </authorList>
    </citation>
    <scope>NUCLEOTIDE SEQUENCE [LARGE SCALE GENOMIC DNA]</scope>
    <source>
        <strain evidence="1 2">16-83</strain>
    </source>
</reference>
<proteinExistence type="predicted"/>
<protein>
    <submittedName>
        <fullName evidence="1">Uncharacterized protein</fullName>
    </submittedName>
</protein>
<sequence>MTPTTAFAGKAAAAVRTGRSYGGGIWELEPAAAEQLPAAPPACACGGLAADVVARCRAAWSALRDHRTGRVPR</sequence>
<name>A0A557XWL5_9MYCO</name>
<keyword evidence="2" id="KW-1185">Reference proteome</keyword>